<name>A0AAD6SR60_9AGAR</name>
<reference evidence="1" key="1">
    <citation type="submission" date="2023-03" db="EMBL/GenBank/DDBJ databases">
        <title>Massive genome expansion in bonnet fungi (Mycena s.s.) driven by repeated elements and novel gene families across ecological guilds.</title>
        <authorList>
            <consortium name="Lawrence Berkeley National Laboratory"/>
            <person name="Harder C.B."/>
            <person name="Miyauchi S."/>
            <person name="Viragh M."/>
            <person name="Kuo A."/>
            <person name="Thoen E."/>
            <person name="Andreopoulos B."/>
            <person name="Lu D."/>
            <person name="Skrede I."/>
            <person name="Drula E."/>
            <person name="Henrissat B."/>
            <person name="Morin E."/>
            <person name="Kohler A."/>
            <person name="Barry K."/>
            <person name="LaButti K."/>
            <person name="Morin E."/>
            <person name="Salamov A."/>
            <person name="Lipzen A."/>
            <person name="Mereny Z."/>
            <person name="Hegedus B."/>
            <person name="Baldrian P."/>
            <person name="Stursova M."/>
            <person name="Weitz H."/>
            <person name="Taylor A."/>
            <person name="Grigoriev I.V."/>
            <person name="Nagy L.G."/>
            <person name="Martin F."/>
            <person name="Kauserud H."/>
        </authorList>
    </citation>
    <scope>NUCLEOTIDE SEQUENCE</scope>
    <source>
        <strain evidence="1">CBHHK200</strain>
    </source>
</reference>
<keyword evidence="2" id="KW-1185">Reference proteome</keyword>
<sequence>MSPQDVAVPHTTSTWYLCPPQVPPTTDIWYHCPLKTSLSPHTTSTWYLCPPQVPPPLISGIIVPHTTSTWYLSPHNVPVPPQQVRVAGITVPLVPHTWYLCPPPRVDRRPWVPQGPRRVVIGRTLALEQYNIPTPQLVASHERAVEYAAEFETLYYQRMESRIHFVRQSVHNLPHLGPETIRVGPPGLHAQWTIERTIGNLGQEIKSHSQPYANLSERGLRRSQPAELFGSIWRGWERGESVEIWPLLDGHVCVSQMAKSLGLHGRKKEKALNKVRMARNGQDGKYEIGEVQYFLRASLRGALALIDFYSQPCPDLLQRSFDTIWSCTFEAEDDLRLVPVGIHRVCGCDGTASVCWAKEVFSGRKAGVGHD</sequence>
<gene>
    <name evidence="1" type="ORF">C8F04DRAFT_1358364</name>
</gene>
<dbReference type="Proteomes" id="UP001218188">
    <property type="component" value="Unassembled WGS sequence"/>
</dbReference>
<organism evidence="1 2">
    <name type="scientific">Mycena alexandri</name>
    <dbReference type="NCBI Taxonomy" id="1745969"/>
    <lineage>
        <taxon>Eukaryota</taxon>
        <taxon>Fungi</taxon>
        <taxon>Dikarya</taxon>
        <taxon>Basidiomycota</taxon>
        <taxon>Agaricomycotina</taxon>
        <taxon>Agaricomycetes</taxon>
        <taxon>Agaricomycetidae</taxon>
        <taxon>Agaricales</taxon>
        <taxon>Marasmiineae</taxon>
        <taxon>Mycenaceae</taxon>
        <taxon>Mycena</taxon>
    </lineage>
</organism>
<evidence type="ECO:0000313" key="1">
    <source>
        <dbReference type="EMBL" id="KAJ7032353.1"/>
    </source>
</evidence>
<comment type="caution">
    <text evidence="1">The sequence shown here is derived from an EMBL/GenBank/DDBJ whole genome shotgun (WGS) entry which is preliminary data.</text>
</comment>
<dbReference type="AlphaFoldDB" id="A0AAD6SR60"/>
<protein>
    <submittedName>
        <fullName evidence="1">Uncharacterized protein</fullName>
    </submittedName>
</protein>
<proteinExistence type="predicted"/>
<accession>A0AAD6SR60</accession>
<evidence type="ECO:0000313" key="2">
    <source>
        <dbReference type="Proteomes" id="UP001218188"/>
    </source>
</evidence>
<dbReference type="EMBL" id="JARJCM010000073">
    <property type="protein sequence ID" value="KAJ7032353.1"/>
    <property type="molecule type" value="Genomic_DNA"/>
</dbReference>